<accession>A0A1H1WGB7</accession>
<evidence type="ECO:0000256" key="4">
    <source>
        <dbReference type="ARBA" id="ARBA00023136"/>
    </source>
</evidence>
<feature type="transmembrane region" description="Helical" evidence="5">
    <location>
        <begin position="35"/>
        <end position="57"/>
    </location>
</feature>
<feature type="transmembrane region" description="Helical" evidence="5">
    <location>
        <begin position="358"/>
        <end position="381"/>
    </location>
</feature>
<dbReference type="InterPro" id="IPR007016">
    <property type="entry name" value="O-antigen_ligase-rel_domated"/>
</dbReference>
<feature type="transmembrane region" description="Helical" evidence="5">
    <location>
        <begin position="237"/>
        <end position="253"/>
    </location>
</feature>
<dbReference type="PANTHER" id="PTHR37422:SF13">
    <property type="entry name" value="LIPOPOLYSACCHARIDE BIOSYNTHESIS PROTEIN PA4999-RELATED"/>
    <property type="match status" value="1"/>
</dbReference>
<name>A0A1H1WGB7_9GAMM</name>
<gene>
    <name evidence="7" type="ORF">SAMN05216421_2565</name>
</gene>
<feature type="transmembrane region" description="Helical" evidence="5">
    <location>
        <begin position="99"/>
        <end position="115"/>
    </location>
</feature>
<feature type="transmembrane region" description="Helical" evidence="5">
    <location>
        <begin position="176"/>
        <end position="194"/>
    </location>
</feature>
<dbReference type="Pfam" id="PF04932">
    <property type="entry name" value="Wzy_C"/>
    <property type="match status" value="1"/>
</dbReference>
<feature type="transmembrane region" description="Helical" evidence="5">
    <location>
        <begin position="69"/>
        <end position="87"/>
    </location>
</feature>
<organism evidence="7 8">
    <name type="scientific">Halopseudomonas xinjiangensis</name>
    <dbReference type="NCBI Taxonomy" id="487184"/>
    <lineage>
        <taxon>Bacteria</taxon>
        <taxon>Pseudomonadati</taxon>
        <taxon>Pseudomonadota</taxon>
        <taxon>Gammaproteobacteria</taxon>
        <taxon>Pseudomonadales</taxon>
        <taxon>Pseudomonadaceae</taxon>
        <taxon>Halopseudomonas</taxon>
    </lineage>
</organism>
<dbReference type="RefSeq" id="WP_093395381.1">
    <property type="nucleotide sequence ID" value="NZ_LT629736.1"/>
</dbReference>
<dbReference type="InterPro" id="IPR051533">
    <property type="entry name" value="WaaL-like"/>
</dbReference>
<evidence type="ECO:0000313" key="8">
    <source>
        <dbReference type="Proteomes" id="UP000243207"/>
    </source>
</evidence>
<dbReference type="PANTHER" id="PTHR37422">
    <property type="entry name" value="TEICHURONIC ACID BIOSYNTHESIS PROTEIN TUAE"/>
    <property type="match status" value="1"/>
</dbReference>
<evidence type="ECO:0000256" key="5">
    <source>
        <dbReference type="SAM" id="Phobius"/>
    </source>
</evidence>
<dbReference type="Proteomes" id="UP000243207">
    <property type="component" value="Chromosome I"/>
</dbReference>
<dbReference type="OrthoDB" id="9783389at2"/>
<comment type="subcellular location">
    <subcellularLocation>
        <location evidence="1">Membrane</location>
        <topology evidence="1">Multi-pass membrane protein</topology>
    </subcellularLocation>
</comment>
<keyword evidence="4 5" id="KW-0472">Membrane</keyword>
<evidence type="ECO:0000313" key="7">
    <source>
        <dbReference type="EMBL" id="SDS95700.1"/>
    </source>
</evidence>
<dbReference type="GO" id="GO:0016874">
    <property type="term" value="F:ligase activity"/>
    <property type="evidence" value="ECO:0007669"/>
    <property type="project" value="UniProtKB-KW"/>
</dbReference>
<proteinExistence type="predicted"/>
<evidence type="ECO:0000256" key="3">
    <source>
        <dbReference type="ARBA" id="ARBA00022989"/>
    </source>
</evidence>
<dbReference type="AlphaFoldDB" id="A0A1H1WGB7"/>
<feature type="domain" description="O-antigen ligase-related" evidence="6">
    <location>
        <begin position="219"/>
        <end position="371"/>
    </location>
</feature>
<dbReference type="STRING" id="487184.SAMN05216421_2565"/>
<feature type="transmembrane region" description="Helical" evidence="5">
    <location>
        <begin position="214"/>
        <end position="231"/>
    </location>
</feature>
<evidence type="ECO:0000259" key="6">
    <source>
        <dbReference type="Pfam" id="PF04932"/>
    </source>
</evidence>
<evidence type="ECO:0000256" key="1">
    <source>
        <dbReference type="ARBA" id="ARBA00004141"/>
    </source>
</evidence>
<protein>
    <submittedName>
        <fullName evidence="7">O-antigen ligase</fullName>
    </submittedName>
</protein>
<keyword evidence="7" id="KW-0436">Ligase</keyword>
<feature type="transmembrane region" description="Helical" evidence="5">
    <location>
        <begin position="262"/>
        <end position="281"/>
    </location>
</feature>
<keyword evidence="2 5" id="KW-0812">Transmembrane</keyword>
<dbReference type="EMBL" id="LT629736">
    <property type="protein sequence ID" value="SDS95700.1"/>
    <property type="molecule type" value="Genomic_DNA"/>
</dbReference>
<feature type="transmembrane region" description="Helical" evidence="5">
    <location>
        <begin position="418"/>
        <end position="439"/>
    </location>
</feature>
<keyword evidence="8" id="KW-1185">Reference proteome</keyword>
<reference evidence="8" key="1">
    <citation type="submission" date="2016-10" db="EMBL/GenBank/DDBJ databases">
        <authorList>
            <person name="Varghese N."/>
            <person name="Submissions S."/>
        </authorList>
    </citation>
    <scope>NUCLEOTIDE SEQUENCE [LARGE SCALE GENOMIC DNA]</scope>
    <source>
        <strain evidence="8">NRRL B-51270</strain>
    </source>
</reference>
<dbReference type="GO" id="GO:0016020">
    <property type="term" value="C:membrane"/>
    <property type="evidence" value="ECO:0007669"/>
    <property type="project" value="UniProtKB-SubCell"/>
</dbReference>
<feature type="transmembrane region" description="Helical" evidence="5">
    <location>
        <begin position="127"/>
        <end position="156"/>
    </location>
</feature>
<sequence>MIDHPRLDIAEKCLFAGLLATLVWLPLPMGSNRDWAVGLFILLVGALSIGWSIIQLVRKESLGTGFRRALLPLGLLLLAQLWVLIQWLGGISRDPGSTFQYLMLGIGYCLLYLLVSGMARTRRRISLLLGVLVFSGVFQAFFGTFMTLSGVEWLVLEAKRFHVGHATGTFVNRNHLAGYLELSMAAGIGLLMALRDGGRFRWARLVETIMGPKMRVRLGLVIMVIALVMSHSRMGNTAFFASLLIVGGAFVLIDRENRLRNSLILASIVLIDIFIISQYFGLDQLKERLVNTRLNDVVVDGNVILEANEYRGLVVEHALPLAKENPIIGQGAGSFEAVFPRFAGREIPLHYDHAHNDFLQFFIEFGLIGCLPLVLFVGLSMHYAIKAMRQRKSLYRSGVGFGAAIGILSLMIHSSTDFNLQIPANAATYIVLCALAVAANYHRVGPNRPVDDERIADS</sequence>
<keyword evidence="3 5" id="KW-1133">Transmembrane helix</keyword>
<feature type="transmembrane region" description="Helical" evidence="5">
    <location>
        <begin position="12"/>
        <end position="29"/>
    </location>
</feature>
<evidence type="ECO:0000256" key="2">
    <source>
        <dbReference type="ARBA" id="ARBA00022692"/>
    </source>
</evidence>
<feature type="transmembrane region" description="Helical" evidence="5">
    <location>
        <begin position="393"/>
        <end position="412"/>
    </location>
</feature>